<gene>
    <name evidence="1" type="ORF">GBAR_LOCUS16703</name>
</gene>
<name>A0AA35SG06_GEOBA</name>
<protein>
    <submittedName>
        <fullName evidence="1">Uncharacterized protein</fullName>
    </submittedName>
</protein>
<evidence type="ECO:0000313" key="1">
    <source>
        <dbReference type="EMBL" id="CAI8029400.1"/>
    </source>
</evidence>
<dbReference type="EMBL" id="CASHTH010002403">
    <property type="protein sequence ID" value="CAI8029400.1"/>
    <property type="molecule type" value="Genomic_DNA"/>
</dbReference>
<dbReference type="AlphaFoldDB" id="A0AA35SG06"/>
<proteinExistence type="predicted"/>
<accession>A0AA35SG06</accession>
<reference evidence="1" key="1">
    <citation type="submission" date="2023-03" db="EMBL/GenBank/DDBJ databases">
        <authorList>
            <person name="Steffen K."/>
            <person name="Cardenas P."/>
        </authorList>
    </citation>
    <scope>NUCLEOTIDE SEQUENCE</scope>
</reference>
<organism evidence="1 2">
    <name type="scientific">Geodia barretti</name>
    <name type="common">Barrett's horny sponge</name>
    <dbReference type="NCBI Taxonomy" id="519541"/>
    <lineage>
        <taxon>Eukaryota</taxon>
        <taxon>Metazoa</taxon>
        <taxon>Porifera</taxon>
        <taxon>Demospongiae</taxon>
        <taxon>Heteroscleromorpha</taxon>
        <taxon>Tetractinellida</taxon>
        <taxon>Astrophorina</taxon>
        <taxon>Geodiidae</taxon>
        <taxon>Geodia</taxon>
    </lineage>
</organism>
<sequence>MLLCSLPLFTNGQQSVCTRRTTSTQAYQYYAEGSYQVSYSCGFLWLSTCYRSSYNSQVRYGTKFVYDLEVVCCSGYSSVGGDCLPTCPNCP</sequence>
<dbReference type="Proteomes" id="UP001174909">
    <property type="component" value="Unassembled WGS sequence"/>
</dbReference>
<keyword evidence="2" id="KW-1185">Reference proteome</keyword>
<evidence type="ECO:0000313" key="2">
    <source>
        <dbReference type="Proteomes" id="UP001174909"/>
    </source>
</evidence>
<comment type="caution">
    <text evidence="1">The sequence shown here is derived from an EMBL/GenBank/DDBJ whole genome shotgun (WGS) entry which is preliminary data.</text>
</comment>